<accession>A0AAD5X8E1</accession>
<reference evidence="7" key="1">
    <citation type="submission" date="2020-05" db="EMBL/GenBank/DDBJ databases">
        <title>Phylogenomic resolution of chytrid fungi.</title>
        <authorList>
            <person name="Stajich J.E."/>
            <person name="Amses K."/>
            <person name="Simmons R."/>
            <person name="Seto K."/>
            <person name="Myers J."/>
            <person name="Bonds A."/>
            <person name="Quandt C.A."/>
            <person name="Barry K."/>
            <person name="Liu P."/>
            <person name="Grigoriev I."/>
            <person name="Longcore J.E."/>
            <person name="James T.Y."/>
        </authorList>
    </citation>
    <scope>NUCLEOTIDE SEQUENCE</scope>
    <source>
        <strain evidence="7">JEL0513</strain>
    </source>
</reference>
<proteinExistence type="inferred from homology"/>
<evidence type="ECO:0000256" key="1">
    <source>
        <dbReference type="ARBA" id="ARBA00004173"/>
    </source>
</evidence>
<comment type="subcellular location">
    <subcellularLocation>
        <location evidence="1">Mitochondrion</location>
    </subcellularLocation>
</comment>
<comment type="similarity">
    <text evidence="2">Belongs to the prokaryotic/mitochondrial release factor family.</text>
</comment>
<dbReference type="InterPro" id="IPR045853">
    <property type="entry name" value="Pep_chain_release_fac_I_sf"/>
</dbReference>
<dbReference type="InterPro" id="IPR000352">
    <property type="entry name" value="Pep_chain_release_fac_I"/>
</dbReference>
<evidence type="ECO:0000259" key="6">
    <source>
        <dbReference type="Pfam" id="PF00472"/>
    </source>
</evidence>
<evidence type="ECO:0000313" key="8">
    <source>
        <dbReference type="Proteomes" id="UP001211907"/>
    </source>
</evidence>
<organism evidence="7 8">
    <name type="scientific">Physocladia obscura</name>
    <dbReference type="NCBI Taxonomy" id="109957"/>
    <lineage>
        <taxon>Eukaryota</taxon>
        <taxon>Fungi</taxon>
        <taxon>Fungi incertae sedis</taxon>
        <taxon>Chytridiomycota</taxon>
        <taxon>Chytridiomycota incertae sedis</taxon>
        <taxon>Chytridiomycetes</taxon>
        <taxon>Chytridiales</taxon>
        <taxon>Chytriomycetaceae</taxon>
        <taxon>Physocladia</taxon>
    </lineage>
</organism>
<keyword evidence="3" id="KW-0809">Transit peptide</keyword>
<sequence length="211" mass="23707">MFHYAFRAARTTSRQFSTVATRVFAISTARPSSLPTENNKDANNETNSNSSKTIIVKDLATNSRSKPTPAHLLQRKLAPIKLDENELTEVFIKGGGKGGQKVNKAASCVAITHRPTGISVRTQRFRDLSSNRKEARKLLALELDDFWNGTNSKRNMEIKKMTDKKKRNATKAQKRLGAKLNHKKKDTDHKIDDDSGVKENDNNDDLTNDKR</sequence>
<dbReference type="GO" id="GO:0003747">
    <property type="term" value="F:translation release factor activity"/>
    <property type="evidence" value="ECO:0007669"/>
    <property type="project" value="InterPro"/>
</dbReference>
<dbReference type="AlphaFoldDB" id="A0AAD5X8E1"/>
<dbReference type="EMBL" id="JADGJH010002390">
    <property type="protein sequence ID" value="KAJ3098824.1"/>
    <property type="molecule type" value="Genomic_DNA"/>
</dbReference>
<evidence type="ECO:0000256" key="4">
    <source>
        <dbReference type="ARBA" id="ARBA00023128"/>
    </source>
</evidence>
<dbReference type="InterPro" id="IPR052405">
    <property type="entry name" value="Mito_Transl_Release_Factor"/>
</dbReference>
<feature type="region of interest" description="Disordered" evidence="5">
    <location>
        <begin position="161"/>
        <end position="211"/>
    </location>
</feature>
<dbReference type="PANTHER" id="PTHR46203:SF1">
    <property type="entry name" value="MITOCHONDRIAL TRANSLATION RELEASE FACTOR IN RESCUE"/>
    <property type="match status" value="1"/>
</dbReference>
<evidence type="ECO:0000256" key="5">
    <source>
        <dbReference type="SAM" id="MobiDB-lite"/>
    </source>
</evidence>
<comment type="caution">
    <text evidence="7">The sequence shown here is derived from an EMBL/GenBank/DDBJ whole genome shotgun (WGS) entry which is preliminary data.</text>
</comment>
<feature type="domain" description="Prokaryotic-type class I peptide chain release factors" evidence="6">
    <location>
        <begin position="80"/>
        <end position="179"/>
    </location>
</feature>
<dbReference type="GO" id="GO:0005739">
    <property type="term" value="C:mitochondrion"/>
    <property type="evidence" value="ECO:0007669"/>
    <property type="project" value="UniProtKB-SubCell"/>
</dbReference>
<dbReference type="SUPFAM" id="SSF75620">
    <property type="entry name" value="Release factor"/>
    <property type="match status" value="1"/>
</dbReference>
<gene>
    <name evidence="7" type="ORF">HK100_005016</name>
</gene>
<keyword evidence="8" id="KW-1185">Reference proteome</keyword>
<feature type="region of interest" description="Disordered" evidence="5">
    <location>
        <begin position="31"/>
        <end position="52"/>
    </location>
</feature>
<protein>
    <recommendedName>
        <fullName evidence="6">Prokaryotic-type class I peptide chain release factors domain-containing protein</fullName>
    </recommendedName>
</protein>
<feature type="compositionally biased region" description="Basic and acidic residues" evidence="5">
    <location>
        <begin position="185"/>
        <end position="211"/>
    </location>
</feature>
<name>A0AAD5X8E1_9FUNG</name>
<dbReference type="GO" id="GO:0032543">
    <property type="term" value="P:mitochondrial translation"/>
    <property type="evidence" value="ECO:0007669"/>
    <property type="project" value="UniProtKB-ARBA"/>
</dbReference>
<evidence type="ECO:0000313" key="7">
    <source>
        <dbReference type="EMBL" id="KAJ3098824.1"/>
    </source>
</evidence>
<dbReference type="Proteomes" id="UP001211907">
    <property type="component" value="Unassembled WGS sequence"/>
</dbReference>
<evidence type="ECO:0000256" key="3">
    <source>
        <dbReference type="ARBA" id="ARBA00022946"/>
    </source>
</evidence>
<dbReference type="Pfam" id="PF00472">
    <property type="entry name" value="RF-1"/>
    <property type="match status" value="1"/>
</dbReference>
<dbReference type="PANTHER" id="PTHR46203">
    <property type="entry name" value="PROBABLE PEPTIDE CHAIN RELEASE FACTOR C12ORF65"/>
    <property type="match status" value="1"/>
</dbReference>
<feature type="compositionally biased region" description="Basic residues" evidence="5">
    <location>
        <begin position="162"/>
        <end position="184"/>
    </location>
</feature>
<keyword evidence="4" id="KW-0496">Mitochondrion</keyword>
<evidence type="ECO:0000256" key="2">
    <source>
        <dbReference type="ARBA" id="ARBA00010835"/>
    </source>
</evidence>
<dbReference type="Gene3D" id="3.30.160.20">
    <property type="match status" value="1"/>
</dbReference>